<organism evidence="2 3">
    <name type="scientific">Thermoproteota archaeon</name>
    <dbReference type="NCBI Taxonomy" id="2056631"/>
    <lineage>
        <taxon>Archaea</taxon>
        <taxon>Thermoproteota</taxon>
    </lineage>
</organism>
<dbReference type="EMBL" id="QNVH01000018">
    <property type="protein sequence ID" value="TDA39224.1"/>
    <property type="molecule type" value="Genomic_DNA"/>
</dbReference>
<evidence type="ECO:0000256" key="1">
    <source>
        <dbReference type="HAMAP-Rule" id="MF_00582"/>
    </source>
</evidence>
<dbReference type="PIRSF" id="PIRSF006380">
    <property type="entry name" value="UCP006380"/>
    <property type="match status" value="1"/>
</dbReference>
<evidence type="ECO:0000313" key="3">
    <source>
        <dbReference type="Proteomes" id="UP000315399"/>
    </source>
</evidence>
<comment type="caution">
    <text evidence="2">The sequence shown here is derived from an EMBL/GenBank/DDBJ whole genome shotgun (WGS) entry which is preliminary data.</text>
</comment>
<dbReference type="Pfam" id="PF01949">
    <property type="entry name" value="Endo_dU"/>
    <property type="match status" value="1"/>
</dbReference>
<proteinExistence type="inferred from homology"/>
<name>A0A523BEB1_9CREN</name>
<protein>
    <recommendedName>
        <fullName evidence="1">UPF0215 protein DSO08_02750</fullName>
    </recommendedName>
</protein>
<dbReference type="PANTHER" id="PTHR39518:SF2">
    <property type="entry name" value="UPF0215 PROTEIN MJ1150"/>
    <property type="match status" value="1"/>
</dbReference>
<dbReference type="Gene3D" id="3.30.2170.10">
    <property type="entry name" value="archaeoglobus fulgidus dsm 4304 superfamily"/>
    <property type="match status" value="1"/>
</dbReference>
<evidence type="ECO:0000313" key="2">
    <source>
        <dbReference type="EMBL" id="TDA39224.1"/>
    </source>
</evidence>
<dbReference type="HAMAP" id="MF_00582">
    <property type="entry name" value="UPF0215"/>
    <property type="match status" value="1"/>
</dbReference>
<dbReference type="AlphaFoldDB" id="A0A523BEB1"/>
<dbReference type="PANTHER" id="PTHR39518">
    <property type="entry name" value="UPF0215 PROTEIN MJ1150"/>
    <property type="match status" value="1"/>
</dbReference>
<accession>A0A523BEB1</accession>
<reference evidence="2 3" key="1">
    <citation type="journal article" date="2019" name="Nat. Microbiol.">
        <title>Expanding anaerobic alkane metabolism in the domain of Archaea.</title>
        <authorList>
            <person name="Wang Y."/>
            <person name="Wegener G."/>
            <person name="Hou J."/>
            <person name="Wang F."/>
            <person name="Xiao X."/>
        </authorList>
    </citation>
    <scope>NUCLEOTIDE SEQUENCE [LARGE SCALE GENOMIC DNA]</scope>
    <source>
        <strain evidence="2">WYZ-LMO10</strain>
    </source>
</reference>
<dbReference type="InterPro" id="IPR002802">
    <property type="entry name" value="Endo_dU"/>
</dbReference>
<gene>
    <name evidence="2" type="ORF">DSO08_02750</name>
</gene>
<sequence length="185" mass="20301">MLRVLAVEGGSFRKGVDRRAPAAFLFAEGIRPRRLIVKWVEVDGLDATERLKEAIREGGMEEGVVIAGSVPIAGFNLIDAKEVLREFGLPTVFVLREAPDRDAVRAALIKHFKDWERRLEIIEGAGQLAEVVLAEGEIVYIEAVGMGEDEAKRVVEGLTIFGKLPEPLRLARMVARAISRAISSA</sequence>
<comment type="similarity">
    <text evidence="1">Belongs to the UPF0215 family.</text>
</comment>
<dbReference type="Proteomes" id="UP000315399">
    <property type="component" value="Unassembled WGS sequence"/>
</dbReference>